<dbReference type="RefSeq" id="WP_018906931.1">
    <property type="nucleotide sequence ID" value="NZ_CAIGKF010000001.1"/>
</dbReference>
<comment type="caution">
    <text evidence="2">The sequence shown here is derived from an EMBL/GenBank/DDBJ whole genome shotgun (WGS) entry which is preliminary data.</text>
</comment>
<evidence type="ECO:0008006" key="4">
    <source>
        <dbReference type="Google" id="ProtNLM"/>
    </source>
</evidence>
<proteinExistence type="predicted"/>
<feature type="chain" id="PRO_5043387079" description="Lipoprotein" evidence="1">
    <location>
        <begin position="19"/>
        <end position="151"/>
    </location>
</feature>
<reference evidence="2" key="1">
    <citation type="submission" date="2023-07" db="EMBL/GenBank/DDBJ databases">
        <title>Sorghum-associated microbial communities from plants grown in Nebraska, USA.</title>
        <authorList>
            <person name="Schachtman D."/>
        </authorList>
    </citation>
    <scope>NUCLEOTIDE SEQUENCE</scope>
    <source>
        <strain evidence="2">DS3315</strain>
    </source>
</reference>
<dbReference type="AlphaFoldDB" id="A0AAW8EM76"/>
<feature type="signal peptide" evidence="1">
    <location>
        <begin position="1"/>
        <end position="18"/>
    </location>
</feature>
<dbReference type="GeneID" id="99717663"/>
<gene>
    <name evidence="2" type="ORF">J2W39_005210</name>
</gene>
<name>A0AAW8EM76_VARPD</name>
<organism evidence="2 3">
    <name type="scientific">Variovorax paradoxus</name>
    <dbReference type="NCBI Taxonomy" id="34073"/>
    <lineage>
        <taxon>Bacteria</taxon>
        <taxon>Pseudomonadati</taxon>
        <taxon>Pseudomonadota</taxon>
        <taxon>Betaproteobacteria</taxon>
        <taxon>Burkholderiales</taxon>
        <taxon>Comamonadaceae</taxon>
        <taxon>Variovorax</taxon>
    </lineage>
</organism>
<keyword evidence="1" id="KW-0732">Signal</keyword>
<sequence>MQHLFTFALVLALLSGCAATSSTSSSSVPLPPDVAITPPDAALAPQQRAFSGKWSGKWRGLAGGQQQETVLVVESVTADGATVVYAQGDHSRFRSFHRRTTARIADGKLSFTFDQRSPITFTYQLQPDGTLEAQSQSRGFTAVATLTRASS</sequence>
<evidence type="ECO:0000313" key="3">
    <source>
        <dbReference type="Proteomes" id="UP001224845"/>
    </source>
</evidence>
<evidence type="ECO:0000313" key="2">
    <source>
        <dbReference type="EMBL" id="MDP9973947.1"/>
    </source>
</evidence>
<dbReference type="Proteomes" id="UP001224845">
    <property type="component" value="Unassembled WGS sequence"/>
</dbReference>
<accession>A0AAW8EM76</accession>
<evidence type="ECO:0000256" key="1">
    <source>
        <dbReference type="SAM" id="SignalP"/>
    </source>
</evidence>
<protein>
    <recommendedName>
        <fullName evidence="4">Lipoprotein</fullName>
    </recommendedName>
</protein>
<dbReference type="EMBL" id="JAUSRV010000014">
    <property type="protein sequence ID" value="MDP9973947.1"/>
    <property type="molecule type" value="Genomic_DNA"/>
</dbReference>